<dbReference type="InterPro" id="IPR010979">
    <property type="entry name" value="Ribosomal_uS13-like_H2TH"/>
</dbReference>
<evidence type="ECO:0000313" key="23">
    <source>
        <dbReference type="EMBL" id="NWO22516.1"/>
    </source>
</evidence>
<dbReference type="InterPro" id="IPR035937">
    <property type="entry name" value="FPG_N"/>
</dbReference>
<evidence type="ECO:0000256" key="10">
    <source>
        <dbReference type="ARBA" id="ARBA00022771"/>
    </source>
</evidence>
<evidence type="ECO:0000256" key="8">
    <source>
        <dbReference type="ARBA" id="ARBA00022723"/>
    </source>
</evidence>
<evidence type="ECO:0000256" key="6">
    <source>
        <dbReference type="ARBA" id="ARBA00012720"/>
    </source>
</evidence>
<gene>
    <name evidence="23" type="primary">mutM</name>
    <name evidence="23" type="ORF">HW270_00225</name>
</gene>
<dbReference type="GO" id="GO:0034039">
    <property type="term" value="F:8-oxo-7,8-dihydroguanine DNA N-glycosylase activity"/>
    <property type="evidence" value="ECO:0007669"/>
    <property type="project" value="TreeGrafter"/>
</dbReference>
<comment type="subunit">
    <text evidence="4">Monomer.</text>
</comment>
<keyword evidence="12" id="KW-0862">Zinc</keyword>
<evidence type="ECO:0000256" key="3">
    <source>
        <dbReference type="ARBA" id="ARBA00009409"/>
    </source>
</evidence>
<comment type="cofactor">
    <cofactor evidence="2">
        <name>Zn(2+)</name>
        <dbReference type="ChEBI" id="CHEBI:29105"/>
    </cofactor>
</comment>
<sequence length="286" mass="32399">MPELVEVETAKRILEPQLSGCMIDDVEIGLAKVIRNCAPEEFRRCAIGSRFDTVLRRGKFLIFNMVTPEDAEPGAELKFVVHFRMTGVLLITPPEYEQIKHTHVVFKLSGVAGDKRELRYIDQRRFGGIWIVRIGTEFAATGIGELGAEATDDILSADYLRERLAKRGTAIKTGLLDQHVIAGLGNIYTDEVLFRSGIVPTRPCSSLTYDEWRRLAREIPTMMRFMIDKNQISPTDYLAGRGIEYRNTPFLQVYNRAGEPCIRCGRPLERTTIAGRSSVYCRHCQK</sequence>
<keyword evidence="10 20" id="KW-0863">Zinc-finger</keyword>
<evidence type="ECO:0000256" key="7">
    <source>
        <dbReference type="ARBA" id="ARBA00016240"/>
    </source>
</evidence>
<dbReference type="Pfam" id="PF06831">
    <property type="entry name" value="H2TH"/>
    <property type="match status" value="1"/>
</dbReference>
<proteinExistence type="inferred from homology"/>
<dbReference type="InterPro" id="IPR010663">
    <property type="entry name" value="Znf_FPG/IleRS"/>
</dbReference>
<dbReference type="GO" id="GO:0006284">
    <property type="term" value="P:base-excision repair"/>
    <property type="evidence" value="ECO:0007669"/>
    <property type="project" value="InterPro"/>
</dbReference>
<evidence type="ECO:0000256" key="17">
    <source>
        <dbReference type="ARBA" id="ARBA00023295"/>
    </source>
</evidence>
<dbReference type="GO" id="GO:0140078">
    <property type="term" value="F:class I DNA-(apurinic or apyrimidinic site) endonuclease activity"/>
    <property type="evidence" value="ECO:0007669"/>
    <property type="project" value="UniProtKB-EC"/>
</dbReference>
<evidence type="ECO:0000256" key="2">
    <source>
        <dbReference type="ARBA" id="ARBA00001947"/>
    </source>
</evidence>
<dbReference type="EC" id="3.2.2.23" evidence="5"/>
<dbReference type="GO" id="GO:0008270">
    <property type="term" value="F:zinc ion binding"/>
    <property type="evidence" value="ECO:0007669"/>
    <property type="project" value="UniProtKB-KW"/>
</dbReference>
<dbReference type="SUPFAM" id="SSF46946">
    <property type="entry name" value="S13-like H2TH domain"/>
    <property type="match status" value="1"/>
</dbReference>
<dbReference type="InterPro" id="IPR000214">
    <property type="entry name" value="Znf_DNA_glyclase/AP_lyase"/>
</dbReference>
<evidence type="ECO:0000259" key="22">
    <source>
        <dbReference type="PROSITE" id="PS51068"/>
    </source>
</evidence>
<dbReference type="CDD" id="cd08966">
    <property type="entry name" value="EcFpg-like_N"/>
    <property type="match status" value="1"/>
</dbReference>
<dbReference type="GO" id="GO:0003684">
    <property type="term" value="F:damaged DNA binding"/>
    <property type="evidence" value="ECO:0007669"/>
    <property type="project" value="InterPro"/>
</dbReference>
<dbReference type="AlphaFoldDB" id="A0A7Y8VQ07"/>
<dbReference type="GO" id="GO:0003690">
    <property type="term" value="F:double-stranded DNA binding"/>
    <property type="evidence" value="ECO:0007669"/>
    <property type="project" value="UniProtKB-ARBA"/>
</dbReference>
<evidence type="ECO:0000256" key="9">
    <source>
        <dbReference type="ARBA" id="ARBA00022763"/>
    </source>
</evidence>
<keyword evidence="16" id="KW-0511">Multifunctional enzyme</keyword>
<evidence type="ECO:0000256" key="4">
    <source>
        <dbReference type="ARBA" id="ARBA00011245"/>
    </source>
</evidence>
<keyword evidence="14" id="KW-0234">DNA repair</keyword>
<dbReference type="PROSITE" id="PS51068">
    <property type="entry name" value="FPG_CAT"/>
    <property type="match status" value="1"/>
</dbReference>
<evidence type="ECO:0000256" key="12">
    <source>
        <dbReference type="ARBA" id="ARBA00022833"/>
    </source>
</evidence>
<dbReference type="FunFam" id="1.10.8.50:FF:000003">
    <property type="entry name" value="Formamidopyrimidine-DNA glycosylase"/>
    <property type="match status" value="1"/>
</dbReference>
<dbReference type="SMART" id="SM01232">
    <property type="entry name" value="H2TH"/>
    <property type="match status" value="1"/>
</dbReference>
<evidence type="ECO:0000256" key="16">
    <source>
        <dbReference type="ARBA" id="ARBA00023268"/>
    </source>
</evidence>
<evidence type="ECO:0000256" key="19">
    <source>
        <dbReference type="ARBA" id="ARBA00044632"/>
    </source>
</evidence>
<comment type="catalytic activity">
    <reaction evidence="1">
        <text>Hydrolysis of DNA containing ring-opened 7-methylguanine residues, releasing 2,6-diamino-4-hydroxy-5-(N-methyl)formamidopyrimidine.</text>
        <dbReference type="EC" id="3.2.2.23"/>
    </reaction>
</comment>
<keyword evidence="9" id="KW-0227">DNA damage</keyword>
<dbReference type="NCBIfam" id="TIGR00577">
    <property type="entry name" value="fpg"/>
    <property type="match status" value="1"/>
</dbReference>
<keyword evidence="8" id="KW-0479">Metal-binding</keyword>
<dbReference type="PANTHER" id="PTHR22993">
    <property type="entry name" value="FORMAMIDOPYRIMIDINE-DNA GLYCOSYLASE"/>
    <property type="match status" value="1"/>
</dbReference>
<dbReference type="InterPro" id="IPR015887">
    <property type="entry name" value="DNA_glyclase_Znf_dom_DNA_BS"/>
</dbReference>
<organism evidence="23 24">
    <name type="scientific">Mogibacterium timidum</name>
    <dbReference type="NCBI Taxonomy" id="35519"/>
    <lineage>
        <taxon>Bacteria</taxon>
        <taxon>Bacillati</taxon>
        <taxon>Bacillota</taxon>
        <taxon>Clostridia</taxon>
        <taxon>Peptostreptococcales</taxon>
        <taxon>Anaerovoracaceae</taxon>
        <taxon>Mogibacterium</taxon>
    </lineage>
</organism>
<evidence type="ECO:0000313" key="24">
    <source>
        <dbReference type="Proteomes" id="UP000526307"/>
    </source>
</evidence>
<dbReference type="Pfam" id="PF01149">
    <property type="entry name" value="Fapy_DNA_glyco"/>
    <property type="match status" value="1"/>
</dbReference>
<dbReference type="Proteomes" id="UP000526307">
    <property type="component" value="Unassembled WGS sequence"/>
</dbReference>
<dbReference type="SUPFAM" id="SSF81624">
    <property type="entry name" value="N-terminal domain of MutM-like DNA repair proteins"/>
    <property type="match status" value="1"/>
</dbReference>
<accession>A0A7Y8VQ07</accession>
<evidence type="ECO:0000256" key="14">
    <source>
        <dbReference type="ARBA" id="ARBA00023204"/>
    </source>
</evidence>
<dbReference type="SUPFAM" id="SSF57716">
    <property type="entry name" value="Glucocorticoid receptor-like (DNA-binding domain)"/>
    <property type="match status" value="1"/>
</dbReference>
<dbReference type="SMART" id="SM00898">
    <property type="entry name" value="Fapy_DNA_glyco"/>
    <property type="match status" value="1"/>
</dbReference>
<evidence type="ECO:0000256" key="11">
    <source>
        <dbReference type="ARBA" id="ARBA00022801"/>
    </source>
</evidence>
<dbReference type="PANTHER" id="PTHR22993:SF9">
    <property type="entry name" value="FORMAMIDOPYRIMIDINE-DNA GLYCOSYLASE"/>
    <property type="match status" value="1"/>
</dbReference>
<dbReference type="InterPro" id="IPR020629">
    <property type="entry name" value="FPG_Glyclase"/>
</dbReference>
<evidence type="ECO:0000256" key="1">
    <source>
        <dbReference type="ARBA" id="ARBA00001668"/>
    </source>
</evidence>
<keyword evidence="15 23" id="KW-0456">Lyase</keyword>
<dbReference type="Pfam" id="PF06827">
    <property type="entry name" value="zf-FPG_IleRS"/>
    <property type="match status" value="1"/>
</dbReference>
<dbReference type="Gene3D" id="3.20.190.10">
    <property type="entry name" value="MutM-like, N-terminal"/>
    <property type="match status" value="1"/>
</dbReference>
<evidence type="ECO:0000256" key="20">
    <source>
        <dbReference type="PROSITE-ProRule" id="PRU00391"/>
    </source>
</evidence>
<evidence type="ECO:0000256" key="5">
    <source>
        <dbReference type="ARBA" id="ARBA00012024"/>
    </source>
</evidence>
<dbReference type="PROSITE" id="PS01242">
    <property type="entry name" value="ZF_FPG_1"/>
    <property type="match status" value="1"/>
</dbReference>
<evidence type="ECO:0000256" key="15">
    <source>
        <dbReference type="ARBA" id="ARBA00023239"/>
    </source>
</evidence>
<dbReference type="EMBL" id="JABXYR010000001">
    <property type="protein sequence ID" value="NWO22516.1"/>
    <property type="molecule type" value="Genomic_DNA"/>
</dbReference>
<keyword evidence="13" id="KW-0238">DNA-binding</keyword>
<keyword evidence="17 23" id="KW-0326">Glycosidase</keyword>
<comment type="caution">
    <text evidence="23">The sequence shown here is derived from an EMBL/GenBank/DDBJ whole genome shotgun (WGS) entry which is preliminary data.</text>
</comment>
<evidence type="ECO:0000256" key="13">
    <source>
        <dbReference type="ARBA" id="ARBA00023125"/>
    </source>
</evidence>
<dbReference type="EC" id="4.2.99.18" evidence="6"/>
<dbReference type="NCBIfam" id="NF002211">
    <property type="entry name" value="PRK01103.1"/>
    <property type="match status" value="1"/>
</dbReference>
<comment type="catalytic activity">
    <reaction evidence="19">
        <text>2'-deoxyribonucleotide-(2'-deoxyribose 5'-phosphate)-2'-deoxyribonucleotide-DNA = a 3'-end 2'-deoxyribonucleotide-(2,3-dehydro-2,3-deoxyribose 5'-phosphate)-DNA + a 5'-end 5'-phospho-2'-deoxyribonucleoside-DNA + H(+)</text>
        <dbReference type="Rhea" id="RHEA:66592"/>
        <dbReference type="Rhea" id="RHEA-COMP:13180"/>
        <dbReference type="Rhea" id="RHEA-COMP:16897"/>
        <dbReference type="Rhea" id="RHEA-COMP:17067"/>
        <dbReference type="ChEBI" id="CHEBI:15378"/>
        <dbReference type="ChEBI" id="CHEBI:136412"/>
        <dbReference type="ChEBI" id="CHEBI:157695"/>
        <dbReference type="ChEBI" id="CHEBI:167181"/>
        <dbReference type="EC" id="4.2.99.18"/>
    </reaction>
</comment>
<dbReference type="InterPro" id="IPR015886">
    <property type="entry name" value="H2TH_FPG"/>
</dbReference>
<keyword evidence="11 23" id="KW-0378">Hydrolase</keyword>
<evidence type="ECO:0000256" key="18">
    <source>
        <dbReference type="ARBA" id="ARBA00030638"/>
    </source>
</evidence>
<protein>
    <recommendedName>
        <fullName evidence="7">Formamidopyrimidine-DNA glycosylase</fullName>
        <ecNumber evidence="5">3.2.2.23</ecNumber>
        <ecNumber evidence="6">4.2.99.18</ecNumber>
    </recommendedName>
    <alternativeName>
        <fullName evidence="18">DNA-(apurinic or apyrimidinic site) lyase MutM</fullName>
    </alternativeName>
</protein>
<dbReference type="Gene3D" id="1.10.8.50">
    <property type="match status" value="1"/>
</dbReference>
<reference evidence="23 24" key="1">
    <citation type="submission" date="2020-06" db="EMBL/GenBank/DDBJ databases">
        <title>Mogibacterium timidum strain W9173 genomic sequence.</title>
        <authorList>
            <person name="Wade W.G."/>
            <person name="Johnston C.D."/>
            <person name="Chen T."/>
            <person name="Dewhirst F.E."/>
        </authorList>
    </citation>
    <scope>NUCLEOTIDE SEQUENCE [LARGE SCALE GENOMIC DNA]</scope>
    <source>
        <strain evidence="23 24">W9173</strain>
    </source>
</reference>
<comment type="similarity">
    <text evidence="3">Belongs to the FPG family.</text>
</comment>
<keyword evidence="24" id="KW-1185">Reference proteome</keyword>
<dbReference type="InterPro" id="IPR012319">
    <property type="entry name" value="FPG_cat"/>
</dbReference>
<evidence type="ECO:0000259" key="21">
    <source>
        <dbReference type="PROSITE" id="PS51066"/>
    </source>
</evidence>
<feature type="domain" description="Formamidopyrimidine-DNA glycosylase catalytic" evidence="22">
    <location>
        <begin position="2"/>
        <end position="127"/>
    </location>
</feature>
<dbReference type="PROSITE" id="PS51066">
    <property type="entry name" value="ZF_FPG_2"/>
    <property type="match status" value="1"/>
</dbReference>
<name>A0A7Y8VQ07_9FIRM</name>
<feature type="domain" description="FPG-type" evidence="21">
    <location>
        <begin position="252"/>
        <end position="286"/>
    </location>
</feature>